<proteinExistence type="predicted"/>
<evidence type="ECO:0000256" key="1">
    <source>
        <dbReference type="SAM" id="Phobius"/>
    </source>
</evidence>
<feature type="transmembrane region" description="Helical" evidence="1">
    <location>
        <begin position="70"/>
        <end position="90"/>
    </location>
</feature>
<gene>
    <name evidence="2" type="ORF">ACFSAH_09345</name>
</gene>
<comment type="caution">
    <text evidence="2">The sequence shown here is derived from an EMBL/GenBank/DDBJ whole genome shotgun (WGS) entry which is preliminary data.</text>
</comment>
<dbReference type="EMBL" id="JBHUDG010000014">
    <property type="protein sequence ID" value="MFD1630082.1"/>
    <property type="molecule type" value="Genomic_DNA"/>
</dbReference>
<keyword evidence="3" id="KW-1185">Reference proteome</keyword>
<evidence type="ECO:0000313" key="2">
    <source>
        <dbReference type="EMBL" id="MFD1630082.1"/>
    </source>
</evidence>
<reference evidence="3" key="1">
    <citation type="journal article" date="2019" name="Int. J. Syst. Evol. Microbiol.">
        <title>The Global Catalogue of Microorganisms (GCM) 10K type strain sequencing project: providing services to taxonomists for standard genome sequencing and annotation.</title>
        <authorList>
            <consortium name="The Broad Institute Genomics Platform"/>
            <consortium name="The Broad Institute Genome Sequencing Center for Infectious Disease"/>
            <person name="Wu L."/>
            <person name="Ma J."/>
        </authorList>
    </citation>
    <scope>NUCLEOTIDE SEQUENCE [LARGE SCALE GENOMIC DNA]</scope>
    <source>
        <strain evidence="3">CCUG 53762</strain>
    </source>
</reference>
<dbReference type="Proteomes" id="UP001597118">
    <property type="component" value="Unassembled WGS sequence"/>
</dbReference>
<protein>
    <recommendedName>
        <fullName evidence="4">DUF4345 domain-containing protein</fullName>
    </recommendedName>
</protein>
<accession>A0ABW4IDQ7</accession>
<evidence type="ECO:0008006" key="4">
    <source>
        <dbReference type="Google" id="ProtNLM"/>
    </source>
</evidence>
<name>A0ABW4IDQ7_9SPHI</name>
<feature type="transmembrane region" description="Helical" evidence="1">
    <location>
        <begin position="41"/>
        <end position="63"/>
    </location>
</feature>
<evidence type="ECO:0000313" key="3">
    <source>
        <dbReference type="Proteomes" id="UP001597118"/>
    </source>
</evidence>
<organism evidence="2 3">
    <name type="scientific">Pseudopedobacter beijingensis</name>
    <dbReference type="NCBI Taxonomy" id="1207056"/>
    <lineage>
        <taxon>Bacteria</taxon>
        <taxon>Pseudomonadati</taxon>
        <taxon>Bacteroidota</taxon>
        <taxon>Sphingobacteriia</taxon>
        <taxon>Sphingobacteriales</taxon>
        <taxon>Sphingobacteriaceae</taxon>
        <taxon>Pseudopedobacter</taxon>
    </lineage>
</organism>
<feature type="transmembrane region" description="Helical" evidence="1">
    <location>
        <begin position="102"/>
        <end position="120"/>
    </location>
</feature>
<keyword evidence="1" id="KW-1133">Transmembrane helix</keyword>
<keyword evidence="1" id="KW-0812">Transmembrane</keyword>
<sequence>MKLLLRFFGLLDLVSFFLLYNQASAQILSFTTNTAITPVEFFSRLLFVCGWLSIMASSILLFIPRKAGIIVYYCQIPVRFIYFMFSFGFLSSLTYVTGWDPLVKLLFPVIVFGEFLRIYFSYRAYSTTN</sequence>
<dbReference type="RefSeq" id="WP_379662460.1">
    <property type="nucleotide sequence ID" value="NZ_JBHUDG010000014.1"/>
</dbReference>
<keyword evidence="1" id="KW-0472">Membrane</keyword>